<dbReference type="Gene3D" id="3.20.20.220">
    <property type="match status" value="1"/>
</dbReference>
<dbReference type="Pfam" id="PF02219">
    <property type="entry name" value="MTHFR"/>
    <property type="match status" value="1"/>
</dbReference>
<keyword evidence="4 9" id="KW-0285">Flavoprotein</keyword>
<evidence type="ECO:0000256" key="3">
    <source>
        <dbReference type="ARBA" id="ARBA00006743"/>
    </source>
</evidence>
<organism evidence="10 11">
    <name type="scientific">Aquella oligotrophica</name>
    <dbReference type="NCBI Taxonomy" id="2067065"/>
    <lineage>
        <taxon>Bacteria</taxon>
        <taxon>Pseudomonadati</taxon>
        <taxon>Pseudomonadota</taxon>
        <taxon>Betaproteobacteria</taxon>
        <taxon>Neisseriales</taxon>
        <taxon>Neisseriaceae</taxon>
        <taxon>Aquella</taxon>
    </lineage>
</organism>
<name>A0A2I7N9H5_9NEIS</name>
<dbReference type="GO" id="GO:0005829">
    <property type="term" value="C:cytosol"/>
    <property type="evidence" value="ECO:0007669"/>
    <property type="project" value="TreeGrafter"/>
</dbReference>
<evidence type="ECO:0000256" key="5">
    <source>
        <dbReference type="ARBA" id="ARBA00022827"/>
    </source>
</evidence>
<dbReference type="Proteomes" id="UP000236655">
    <property type="component" value="Chromosome"/>
</dbReference>
<evidence type="ECO:0000256" key="4">
    <source>
        <dbReference type="ARBA" id="ARBA00022630"/>
    </source>
</evidence>
<dbReference type="SUPFAM" id="SSF51730">
    <property type="entry name" value="FAD-linked oxidoreductase"/>
    <property type="match status" value="1"/>
</dbReference>
<dbReference type="OrthoDB" id="9812555at2"/>
<dbReference type="GO" id="GO:0035999">
    <property type="term" value="P:tetrahydrofolate interconversion"/>
    <property type="evidence" value="ECO:0007669"/>
    <property type="project" value="UniProtKB-UniPathway"/>
</dbReference>
<comment type="cofactor">
    <cofactor evidence="1 9">
        <name>FAD</name>
        <dbReference type="ChEBI" id="CHEBI:57692"/>
    </cofactor>
</comment>
<protein>
    <recommendedName>
        <fullName evidence="9">Methylenetetrahydrofolate reductase</fullName>
    </recommendedName>
</protein>
<comment type="similarity">
    <text evidence="3 9">Belongs to the methylenetetrahydrofolate reductase family.</text>
</comment>
<dbReference type="GO" id="GO:0106312">
    <property type="term" value="F:methylenetetrahydrofolate reductase (NADH) activity"/>
    <property type="evidence" value="ECO:0007669"/>
    <property type="project" value="UniProtKB-EC"/>
</dbReference>
<dbReference type="KEGG" id="nba:CUN60_12685"/>
<evidence type="ECO:0000256" key="9">
    <source>
        <dbReference type="RuleBase" id="RU003862"/>
    </source>
</evidence>
<sequence length="314" mass="35173">MRVSDHLSQAKKTLFSYEIVPPLRGSTPITEIFSIIEKLLPYDPKWINVTTHASSLLYVENSDGTISKRIHKKRPGTMGICGVIQNKYGIDAVAHVLCQGFSQQETEDALIELNYMGIENILALKGDNLNYNRQIADNETVNRNAVDLVRQVAKMRDGKFIADTEYPPVDFCMGVAGYPEKHFEAANMQLNIDYLKQKVAAGAEYVITQMFFDNDKYFAYVDACRAAGINVPIIPGIKVIKTANQLNSLPRLFHIDLPHELVSELVAKPEHAATIGKEWAKTQVKDLIARGAPCVHFFLMNDVSSVLEIIKDFN</sequence>
<gene>
    <name evidence="10" type="ORF">CUN60_12685</name>
</gene>
<evidence type="ECO:0000313" key="10">
    <source>
        <dbReference type="EMBL" id="AUR53109.1"/>
    </source>
</evidence>
<dbReference type="EMBL" id="CP024847">
    <property type="protein sequence ID" value="AUR53109.1"/>
    <property type="molecule type" value="Genomic_DNA"/>
</dbReference>
<evidence type="ECO:0000256" key="1">
    <source>
        <dbReference type="ARBA" id="ARBA00001974"/>
    </source>
</evidence>
<keyword evidence="11" id="KW-1185">Reference proteome</keyword>
<dbReference type="GO" id="GO:0009086">
    <property type="term" value="P:methionine biosynthetic process"/>
    <property type="evidence" value="ECO:0007669"/>
    <property type="project" value="TreeGrafter"/>
</dbReference>
<comment type="pathway">
    <text evidence="7">Amino-acid biosynthesis; L-methionine biosynthesis via de novo pathway.</text>
</comment>
<dbReference type="InterPro" id="IPR003171">
    <property type="entry name" value="Mehydrof_redctse-like"/>
</dbReference>
<dbReference type="CDD" id="cd00537">
    <property type="entry name" value="MTHFR"/>
    <property type="match status" value="1"/>
</dbReference>
<reference evidence="11" key="1">
    <citation type="submission" date="2017-11" db="EMBL/GenBank/DDBJ databases">
        <authorList>
            <person name="Chan K.G."/>
            <person name="Lee L.S."/>
        </authorList>
    </citation>
    <scope>NUCLEOTIDE SEQUENCE [LARGE SCALE GENOMIC DNA]</scope>
    <source>
        <strain evidence="11">DSM 100970</strain>
    </source>
</reference>
<accession>A0A2I7N9H5</accession>
<dbReference type="RefSeq" id="WP_102952395.1">
    <property type="nucleotide sequence ID" value="NZ_CP024847.1"/>
</dbReference>
<dbReference type="AlphaFoldDB" id="A0A2I7N9H5"/>
<evidence type="ECO:0000256" key="7">
    <source>
        <dbReference type="ARBA" id="ARBA00034478"/>
    </source>
</evidence>
<keyword evidence="6 9" id="KW-0560">Oxidoreductase</keyword>
<dbReference type="GO" id="GO:0071949">
    <property type="term" value="F:FAD binding"/>
    <property type="evidence" value="ECO:0007669"/>
    <property type="project" value="TreeGrafter"/>
</dbReference>
<proteinExistence type="inferred from homology"/>
<evidence type="ECO:0000256" key="8">
    <source>
        <dbReference type="ARBA" id="ARBA00048628"/>
    </source>
</evidence>
<evidence type="ECO:0000313" key="11">
    <source>
        <dbReference type="Proteomes" id="UP000236655"/>
    </source>
</evidence>
<comment type="pathway">
    <text evidence="2 9">One-carbon metabolism; tetrahydrofolate interconversion.</text>
</comment>
<dbReference type="InterPro" id="IPR029041">
    <property type="entry name" value="FAD-linked_oxidoreductase-like"/>
</dbReference>
<keyword evidence="5 9" id="KW-0274">FAD</keyword>
<evidence type="ECO:0000256" key="6">
    <source>
        <dbReference type="ARBA" id="ARBA00023002"/>
    </source>
</evidence>
<evidence type="ECO:0000256" key="2">
    <source>
        <dbReference type="ARBA" id="ARBA00004777"/>
    </source>
</evidence>
<comment type="catalytic activity">
    <reaction evidence="8">
        <text>(6S)-5-methyl-5,6,7,8-tetrahydrofolate + NAD(+) = (6R)-5,10-methylene-5,6,7,8-tetrahydrofolate + NADH + H(+)</text>
        <dbReference type="Rhea" id="RHEA:19821"/>
        <dbReference type="ChEBI" id="CHEBI:15378"/>
        <dbReference type="ChEBI" id="CHEBI:15636"/>
        <dbReference type="ChEBI" id="CHEBI:18608"/>
        <dbReference type="ChEBI" id="CHEBI:57540"/>
        <dbReference type="ChEBI" id="CHEBI:57945"/>
        <dbReference type="EC" id="1.5.1.54"/>
    </reaction>
    <physiologicalReaction direction="right-to-left" evidence="8">
        <dbReference type="Rhea" id="RHEA:19823"/>
    </physiologicalReaction>
</comment>
<dbReference type="PANTHER" id="PTHR45754">
    <property type="entry name" value="METHYLENETETRAHYDROFOLATE REDUCTASE"/>
    <property type="match status" value="1"/>
</dbReference>
<dbReference type="UniPathway" id="UPA00193"/>
<dbReference type="PANTHER" id="PTHR45754:SF3">
    <property type="entry name" value="METHYLENETETRAHYDROFOLATE REDUCTASE (NADPH)"/>
    <property type="match status" value="1"/>
</dbReference>